<organism evidence="2">
    <name type="scientific">uncultured Sulfurovum sp</name>
    <dbReference type="NCBI Taxonomy" id="269237"/>
    <lineage>
        <taxon>Bacteria</taxon>
        <taxon>Pseudomonadati</taxon>
        <taxon>Campylobacterota</taxon>
        <taxon>Epsilonproteobacteria</taxon>
        <taxon>Campylobacterales</taxon>
        <taxon>Sulfurovaceae</taxon>
        <taxon>Sulfurovum</taxon>
        <taxon>environmental samples</taxon>
    </lineage>
</organism>
<feature type="chain" id="PRO_5028289470" description="Chitinase" evidence="1">
    <location>
        <begin position="21"/>
        <end position="451"/>
    </location>
</feature>
<protein>
    <recommendedName>
        <fullName evidence="3">Chitinase</fullName>
    </recommendedName>
</protein>
<dbReference type="PROSITE" id="PS51257">
    <property type="entry name" value="PROKAR_LIPOPROTEIN"/>
    <property type="match status" value="1"/>
</dbReference>
<evidence type="ECO:0000313" key="2">
    <source>
        <dbReference type="EMBL" id="CAA6827250.1"/>
    </source>
</evidence>
<reference evidence="2" key="1">
    <citation type="submission" date="2020-01" db="EMBL/GenBank/DDBJ databases">
        <authorList>
            <person name="Meier V. D."/>
            <person name="Meier V D."/>
        </authorList>
    </citation>
    <scope>NUCLEOTIDE SEQUENCE</scope>
    <source>
        <strain evidence="2">HLG_WM_MAG_02</strain>
    </source>
</reference>
<gene>
    <name evidence="2" type="ORF">HELGO_WM26976</name>
</gene>
<dbReference type="AlphaFoldDB" id="A0A6S6UCW5"/>
<dbReference type="EMBL" id="CACVAZ010000218">
    <property type="protein sequence ID" value="CAA6827250.1"/>
    <property type="molecule type" value="Genomic_DNA"/>
</dbReference>
<sequence>MKKKLWLLSMVGVVIFSACGGSSDEAKELQQKILKLVGIPQSIVVNICQDDNSNGFCDSIELQAKVTFSQGDTRETLLSKLTLTEEGQYLLETYDATKPLLLELKNTNSQYFTSNYILPFDGLLENEDEKELSILQAMIDKDALTTQQVSNARVMKNVDDFYAILLRDLEHNIQILTGKGLTTTQAVAENIIEMADELLINGIEDTIPAQMNACNNDQACVDGILNPLSIELVLTDAEANAIVAKVEESEPIVTDPNQGKIDFANYLPAVSTVKNYIEKYKFGLNSEEVISSNTESITRTNNILEYKYNEGDSNIITINENNISVKNSQEIQHSDLTRYFNIGDTIWTDTYNEESGSSETEVSCMVQATLTEFYHGGYTYTGDIIKERCVETYTTTINNESITGTDIWYEYMQKDIGEIASIDEDCEDETGRVNDSEGCIATSYDHKYLVQ</sequence>
<evidence type="ECO:0008006" key="3">
    <source>
        <dbReference type="Google" id="ProtNLM"/>
    </source>
</evidence>
<accession>A0A6S6UCW5</accession>
<proteinExistence type="predicted"/>
<keyword evidence="1" id="KW-0732">Signal</keyword>
<name>A0A6S6UCW5_9BACT</name>
<evidence type="ECO:0000256" key="1">
    <source>
        <dbReference type="SAM" id="SignalP"/>
    </source>
</evidence>
<feature type="signal peptide" evidence="1">
    <location>
        <begin position="1"/>
        <end position="20"/>
    </location>
</feature>